<gene>
    <name evidence="2" type="ORF">SMACR_07982</name>
</gene>
<dbReference type="VEuPathDB" id="FungiDB:SMAC_07982"/>
<evidence type="ECO:0000256" key="1">
    <source>
        <dbReference type="SAM" id="MobiDB-lite"/>
    </source>
</evidence>
<dbReference type="Proteomes" id="UP000433876">
    <property type="component" value="Unassembled WGS sequence"/>
</dbReference>
<sequence>MHIETPLKVTICCHEHHKRRLESIADKLGEAWAELIISRKVEFMTQDMVDMQRAEIDREWWIAARLVDNNLVIQALVHESLTHNTPFYHPFMASIFRQVEQSRKSLILAGLIHAEPLPPSARSKSKKDAPAEAQPGLRQSPSRPSLKASHSYTRDPRFDYFDLSNDDEDYGFDDEETAIAINLDDNLPSNEELGIIS</sequence>
<evidence type="ECO:0000313" key="3">
    <source>
        <dbReference type="Proteomes" id="UP000433876"/>
    </source>
</evidence>
<dbReference type="OMA" id="NTPFYHP"/>
<organism evidence="2 3">
    <name type="scientific">Sordaria macrospora</name>
    <dbReference type="NCBI Taxonomy" id="5147"/>
    <lineage>
        <taxon>Eukaryota</taxon>
        <taxon>Fungi</taxon>
        <taxon>Dikarya</taxon>
        <taxon>Ascomycota</taxon>
        <taxon>Pezizomycotina</taxon>
        <taxon>Sordariomycetes</taxon>
        <taxon>Sordariomycetidae</taxon>
        <taxon>Sordariales</taxon>
        <taxon>Sordariaceae</taxon>
        <taxon>Sordaria</taxon>
    </lineage>
</organism>
<evidence type="ECO:0000313" key="2">
    <source>
        <dbReference type="EMBL" id="KAA8631937.1"/>
    </source>
</evidence>
<proteinExistence type="predicted"/>
<dbReference type="EMBL" id="NMPR01000065">
    <property type="protein sequence ID" value="KAA8631937.1"/>
    <property type="molecule type" value="Genomic_DNA"/>
</dbReference>
<feature type="compositionally biased region" description="Polar residues" evidence="1">
    <location>
        <begin position="137"/>
        <end position="151"/>
    </location>
</feature>
<reference evidence="2 3" key="1">
    <citation type="submission" date="2017-07" db="EMBL/GenBank/DDBJ databases">
        <title>Genome sequence of the Sordaria macrospora wild type strain R19027.</title>
        <authorList>
            <person name="Nowrousian M."/>
            <person name="Teichert I."/>
            <person name="Kueck U."/>
        </authorList>
    </citation>
    <scope>NUCLEOTIDE SEQUENCE [LARGE SCALE GENOMIC DNA]</scope>
    <source>
        <strain evidence="2 3">R19027</strain>
        <tissue evidence="2">Mycelium</tissue>
    </source>
</reference>
<accession>A0A8S8ZMD0</accession>
<feature type="region of interest" description="Disordered" evidence="1">
    <location>
        <begin position="118"/>
        <end position="160"/>
    </location>
</feature>
<dbReference type="AlphaFoldDB" id="A0A8S8ZMD0"/>
<name>A0A8S8ZMD0_SORMA</name>
<protein>
    <submittedName>
        <fullName evidence="2">Uncharacterized protein</fullName>
    </submittedName>
</protein>
<comment type="caution">
    <text evidence="2">The sequence shown here is derived from an EMBL/GenBank/DDBJ whole genome shotgun (WGS) entry which is preliminary data.</text>
</comment>